<proteinExistence type="inferred from homology"/>
<organism evidence="14 15">
    <name type="scientific">Cucurbitaria berberidis CBS 394.84</name>
    <dbReference type="NCBI Taxonomy" id="1168544"/>
    <lineage>
        <taxon>Eukaryota</taxon>
        <taxon>Fungi</taxon>
        <taxon>Dikarya</taxon>
        <taxon>Ascomycota</taxon>
        <taxon>Pezizomycotina</taxon>
        <taxon>Dothideomycetes</taxon>
        <taxon>Pleosporomycetidae</taxon>
        <taxon>Pleosporales</taxon>
        <taxon>Pleosporineae</taxon>
        <taxon>Cucurbitariaceae</taxon>
        <taxon>Cucurbitaria</taxon>
    </lineage>
</organism>
<comment type="subcellular location">
    <subcellularLocation>
        <location evidence="1">Mitochondrion inner membrane</location>
        <topology evidence="1">Multi-pass membrane protein</topology>
    </subcellularLocation>
</comment>
<dbReference type="EMBL" id="ML976649">
    <property type="protein sequence ID" value="KAF1839814.1"/>
    <property type="molecule type" value="Genomic_DNA"/>
</dbReference>
<evidence type="ECO:0000256" key="2">
    <source>
        <dbReference type="ARBA" id="ARBA00006810"/>
    </source>
</evidence>
<evidence type="ECO:0000256" key="11">
    <source>
        <dbReference type="ARBA" id="ARBA00023310"/>
    </source>
</evidence>
<evidence type="ECO:0000256" key="4">
    <source>
        <dbReference type="ARBA" id="ARBA00022448"/>
    </source>
</evidence>
<reference evidence="14" key="1">
    <citation type="submission" date="2020-01" db="EMBL/GenBank/DDBJ databases">
        <authorList>
            <consortium name="DOE Joint Genome Institute"/>
            <person name="Haridas S."/>
            <person name="Albert R."/>
            <person name="Binder M."/>
            <person name="Bloem J."/>
            <person name="Labutti K."/>
            <person name="Salamov A."/>
            <person name="Andreopoulos B."/>
            <person name="Baker S.E."/>
            <person name="Barry K."/>
            <person name="Bills G."/>
            <person name="Bluhm B.H."/>
            <person name="Cannon C."/>
            <person name="Castanera R."/>
            <person name="Culley D.E."/>
            <person name="Daum C."/>
            <person name="Ezra D."/>
            <person name="Gonzalez J.B."/>
            <person name="Henrissat B."/>
            <person name="Kuo A."/>
            <person name="Liang C."/>
            <person name="Lipzen A."/>
            <person name="Lutzoni F."/>
            <person name="Magnuson J."/>
            <person name="Mondo S."/>
            <person name="Nolan M."/>
            <person name="Ohm R."/>
            <person name="Pangilinan J."/>
            <person name="Park H.-J."/>
            <person name="Ramirez L."/>
            <person name="Alfaro M."/>
            <person name="Sun H."/>
            <person name="Tritt A."/>
            <person name="Yoshinaga Y."/>
            <person name="Zwiers L.-H."/>
            <person name="Turgeon B.G."/>
            <person name="Goodwin S.B."/>
            <person name="Spatafora J.W."/>
            <person name="Crous P.W."/>
            <person name="Grigoriev I.V."/>
        </authorList>
    </citation>
    <scope>NUCLEOTIDE SEQUENCE</scope>
    <source>
        <strain evidence="14">CBS 394.84</strain>
    </source>
</reference>
<evidence type="ECO:0000256" key="6">
    <source>
        <dbReference type="ARBA" id="ARBA00022692"/>
    </source>
</evidence>
<dbReference type="GO" id="GO:0046933">
    <property type="term" value="F:proton-transporting ATP synthase activity, rotational mechanism"/>
    <property type="evidence" value="ECO:0007669"/>
    <property type="project" value="TreeGrafter"/>
</dbReference>
<keyword evidence="15" id="KW-1185">Reference proteome</keyword>
<evidence type="ECO:0000313" key="15">
    <source>
        <dbReference type="Proteomes" id="UP000800039"/>
    </source>
</evidence>
<evidence type="ECO:0000313" key="14">
    <source>
        <dbReference type="EMBL" id="KAF1839814.1"/>
    </source>
</evidence>
<keyword evidence="9" id="KW-0406">Ion transport</keyword>
<evidence type="ECO:0000256" key="3">
    <source>
        <dbReference type="ARBA" id="ARBA00021312"/>
    </source>
</evidence>
<evidence type="ECO:0000256" key="9">
    <source>
        <dbReference type="ARBA" id="ARBA00023065"/>
    </source>
</evidence>
<dbReference type="InterPro" id="IPR045083">
    <property type="entry name" value="ATP_synth_F0_asu_bact/mt"/>
</dbReference>
<evidence type="ECO:0000256" key="1">
    <source>
        <dbReference type="ARBA" id="ARBA00004448"/>
    </source>
</evidence>
<evidence type="ECO:0000256" key="8">
    <source>
        <dbReference type="ARBA" id="ARBA00022989"/>
    </source>
</evidence>
<dbReference type="RefSeq" id="XP_040782419.1">
    <property type="nucleotide sequence ID" value="XM_040926686.1"/>
</dbReference>
<evidence type="ECO:0000256" key="7">
    <source>
        <dbReference type="ARBA" id="ARBA00022781"/>
    </source>
</evidence>
<feature type="transmembrane region" description="Helical" evidence="13">
    <location>
        <begin position="37"/>
        <end position="56"/>
    </location>
</feature>
<name>A0A9P4G6V4_9PLEO</name>
<keyword evidence="4" id="KW-0813">Transport</keyword>
<keyword evidence="8 13" id="KW-1133">Transmembrane helix</keyword>
<dbReference type="PANTHER" id="PTHR11410">
    <property type="entry name" value="ATP SYNTHASE SUBUNIT A"/>
    <property type="match status" value="1"/>
</dbReference>
<dbReference type="AlphaFoldDB" id="A0A9P4G6V4"/>
<gene>
    <name evidence="14" type="ORF">K460DRAFT_132259</name>
</gene>
<keyword evidence="10 13" id="KW-0472">Membrane</keyword>
<comment type="similarity">
    <text evidence="2">Belongs to the ATPase A chain family.</text>
</comment>
<keyword evidence="5" id="KW-0138">CF(0)</keyword>
<evidence type="ECO:0000256" key="5">
    <source>
        <dbReference type="ARBA" id="ARBA00022547"/>
    </source>
</evidence>
<keyword evidence="6 13" id="KW-0812">Transmembrane</keyword>
<dbReference type="GO" id="GO:0005743">
    <property type="term" value="C:mitochondrial inner membrane"/>
    <property type="evidence" value="ECO:0007669"/>
    <property type="project" value="UniProtKB-SubCell"/>
</dbReference>
<dbReference type="Proteomes" id="UP000800039">
    <property type="component" value="Unassembled WGS sequence"/>
</dbReference>
<keyword evidence="7" id="KW-0375">Hydrogen ion transport</keyword>
<dbReference type="GO" id="GO:0045259">
    <property type="term" value="C:proton-transporting ATP synthase complex"/>
    <property type="evidence" value="ECO:0007669"/>
    <property type="project" value="UniProtKB-KW"/>
</dbReference>
<protein>
    <recommendedName>
        <fullName evidence="3">ATP synthase subunit a</fullName>
    </recommendedName>
    <alternativeName>
        <fullName evidence="12">F-ATPase protein 6</fullName>
    </alternativeName>
</protein>
<dbReference type="OrthoDB" id="3761710at2759"/>
<sequence>MFKYQTILSPLDQFEIRNLFSIDTPLLANMNLSITNIGLYMTIAAFISFYFSILATNHSKITPNK</sequence>
<evidence type="ECO:0000256" key="10">
    <source>
        <dbReference type="ARBA" id="ARBA00023136"/>
    </source>
</evidence>
<dbReference type="PANTHER" id="PTHR11410:SF0">
    <property type="entry name" value="ATP SYNTHASE SUBUNIT A"/>
    <property type="match status" value="1"/>
</dbReference>
<comment type="caution">
    <text evidence="14">The sequence shown here is derived from an EMBL/GenBank/DDBJ whole genome shotgun (WGS) entry which is preliminary data.</text>
</comment>
<accession>A0A9P4G6V4</accession>
<dbReference type="GeneID" id="63843938"/>
<evidence type="ECO:0000256" key="12">
    <source>
        <dbReference type="ARBA" id="ARBA00032954"/>
    </source>
</evidence>
<evidence type="ECO:0000256" key="13">
    <source>
        <dbReference type="SAM" id="Phobius"/>
    </source>
</evidence>
<keyword evidence="11" id="KW-0066">ATP synthesis</keyword>